<feature type="compositionally biased region" description="Low complexity" evidence="1">
    <location>
        <begin position="223"/>
        <end position="237"/>
    </location>
</feature>
<feature type="region of interest" description="Disordered" evidence="1">
    <location>
        <begin position="198"/>
        <end position="237"/>
    </location>
</feature>
<feature type="region of interest" description="Disordered" evidence="1">
    <location>
        <begin position="148"/>
        <end position="174"/>
    </location>
</feature>
<reference evidence="2 3" key="1">
    <citation type="journal article" date="2022" name="G3 (Bethesda)">
        <title>Enemy or ally: a genomic approach to elucidate the lifestyle of Phyllosticta citrichinaensis.</title>
        <authorList>
            <person name="Buijs V.A."/>
            <person name="Groenewald J.Z."/>
            <person name="Haridas S."/>
            <person name="LaButti K.M."/>
            <person name="Lipzen A."/>
            <person name="Martin F.M."/>
            <person name="Barry K."/>
            <person name="Grigoriev I.V."/>
            <person name="Crous P.W."/>
            <person name="Seidl M.F."/>
        </authorList>
    </citation>
    <scope>NUCLEOTIDE SEQUENCE [LARGE SCALE GENOMIC DNA]</scope>
    <source>
        <strain evidence="2 3">CBS 129764</strain>
    </source>
</reference>
<gene>
    <name evidence="2" type="ORF">IWX90DRAFT_495597</name>
</gene>
<name>A0ABR1XFX4_9PEZI</name>
<dbReference type="EMBL" id="JBBWUH010000013">
    <property type="protein sequence ID" value="KAK8153104.1"/>
    <property type="molecule type" value="Genomic_DNA"/>
</dbReference>
<sequence>VHIHTYTAGAAADPTLPLPRPLLASPFTHSLTRSLLIYHRPASPPIASRRLPRPASHRVSQLRTYGASRPFAHGQAIASRRYYTARTPSESCALFATFRSLAYSLARCQQDRTGQDWIEPKRTNSASACPRLLATTVLDSLGLNWIRSNKNSLPGKKKNREKRGERKRATRQHNPIKLSIHLLSQSRPPQHIIHPAAQAQAQHARATAQSQRRRRRRRRRRQTANTHLHARAAAAATACGRDIGKSNTLYTYDGAMGSGIGRVPKVA</sequence>
<feature type="non-terminal residue" evidence="2">
    <location>
        <position position="1"/>
    </location>
</feature>
<evidence type="ECO:0000313" key="3">
    <source>
        <dbReference type="Proteomes" id="UP001456524"/>
    </source>
</evidence>
<evidence type="ECO:0000256" key="1">
    <source>
        <dbReference type="SAM" id="MobiDB-lite"/>
    </source>
</evidence>
<evidence type="ECO:0000313" key="2">
    <source>
        <dbReference type="EMBL" id="KAK8153104.1"/>
    </source>
</evidence>
<feature type="compositionally biased region" description="Basic residues" evidence="1">
    <location>
        <begin position="211"/>
        <end position="222"/>
    </location>
</feature>
<keyword evidence="3" id="KW-1185">Reference proteome</keyword>
<protein>
    <submittedName>
        <fullName evidence="2">Uncharacterized protein</fullName>
    </submittedName>
</protein>
<proteinExistence type="predicted"/>
<organism evidence="2 3">
    <name type="scientific">Phyllosticta citrichinensis</name>
    <dbReference type="NCBI Taxonomy" id="1130410"/>
    <lineage>
        <taxon>Eukaryota</taxon>
        <taxon>Fungi</taxon>
        <taxon>Dikarya</taxon>
        <taxon>Ascomycota</taxon>
        <taxon>Pezizomycotina</taxon>
        <taxon>Dothideomycetes</taxon>
        <taxon>Dothideomycetes incertae sedis</taxon>
        <taxon>Botryosphaeriales</taxon>
        <taxon>Phyllostictaceae</taxon>
        <taxon>Phyllosticta</taxon>
    </lineage>
</organism>
<accession>A0ABR1XFX4</accession>
<comment type="caution">
    <text evidence="2">The sequence shown here is derived from an EMBL/GenBank/DDBJ whole genome shotgun (WGS) entry which is preliminary data.</text>
</comment>
<feature type="compositionally biased region" description="Low complexity" evidence="1">
    <location>
        <begin position="198"/>
        <end position="210"/>
    </location>
</feature>
<feature type="compositionally biased region" description="Basic residues" evidence="1">
    <location>
        <begin position="155"/>
        <end position="171"/>
    </location>
</feature>
<dbReference type="Proteomes" id="UP001456524">
    <property type="component" value="Unassembled WGS sequence"/>
</dbReference>